<protein>
    <submittedName>
        <fullName evidence="2">NAD-dependent epimerase/dehydratase family protein</fullName>
    </submittedName>
</protein>
<reference evidence="2 3" key="1">
    <citation type="submission" date="2024-09" db="EMBL/GenBank/DDBJ databases">
        <authorList>
            <person name="Sun Q."/>
            <person name="Mori K."/>
        </authorList>
    </citation>
    <scope>NUCLEOTIDE SEQUENCE [LARGE SCALE GENOMIC DNA]</scope>
    <source>
        <strain evidence="2 3">TBRC 7907</strain>
    </source>
</reference>
<evidence type="ECO:0000313" key="3">
    <source>
        <dbReference type="Proteomes" id="UP001589693"/>
    </source>
</evidence>
<organism evidence="2 3">
    <name type="scientific">Allokutzneria oryzae</name>
    <dbReference type="NCBI Taxonomy" id="1378989"/>
    <lineage>
        <taxon>Bacteria</taxon>
        <taxon>Bacillati</taxon>
        <taxon>Actinomycetota</taxon>
        <taxon>Actinomycetes</taxon>
        <taxon>Pseudonocardiales</taxon>
        <taxon>Pseudonocardiaceae</taxon>
        <taxon>Allokutzneria</taxon>
    </lineage>
</organism>
<dbReference type="RefSeq" id="WP_377861399.1">
    <property type="nucleotide sequence ID" value="NZ_JBHLZU010000032.1"/>
</dbReference>
<dbReference type="SUPFAM" id="SSF51735">
    <property type="entry name" value="NAD(P)-binding Rossmann-fold domains"/>
    <property type="match status" value="1"/>
</dbReference>
<gene>
    <name evidence="2" type="ORF">ACFFQA_34390</name>
</gene>
<keyword evidence="3" id="KW-1185">Reference proteome</keyword>
<dbReference type="Gene3D" id="3.40.50.720">
    <property type="entry name" value="NAD(P)-binding Rossmann-like Domain"/>
    <property type="match status" value="1"/>
</dbReference>
<dbReference type="InterPro" id="IPR013120">
    <property type="entry name" value="FAR_NAD-bd"/>
</dbReference>
<name>A0ABV6A7E9_9PSEU</name>
<comment type="caution">
    <text evidence="2">The sequence shown here is derived from an EMBL/GenBank/DDBJ whole genome shotgun (WGS) entry which is preliminary data.</text>
</comment>
<dbReference type="Pfam" id="PF07993">
    <property type="entry name" value="NAD_binding_4"/>
    <property type="match status" value="1"/>
</dbReference>
<evidence type="ECO:0000259" key="1">
    <source>
        <dbReference type="Pfam" id="PF07993"/>
    </source>
</evidence>
<dbReference type="PANTHER" id="PTHR43103">
    <property type="entry name" value="NUCLEOSIDE-DIPHOSPHATE-SUGAR EPIMERASE"/>
    <property type="match status" value="1"/>
</dbReference>
<dbReference type="InterPro" id="IPR036291">
    <property type="entry name" value="NAD(P)-bd_dom_sf"/>
</dbReference>
<feature type="domain" description="Thioester reductase (TE)" evidence="1">
    <location>
        <begin position="40"/>
        <end position="212"/>
    </location>
</feature>
<dbReference type="PANTHER" id="PTHR43103:SF3">
    <property type="entry name" value="ADP-L-GLYCERO-D-MANNO-HEPTOSE-6-EPIMERASE"/>
    <property type="match status" value="1"/>
</dbReference>
<accession>A0ABV6A7E9</accession>
<evidence type="ECO:0000313" key="2">
    <source>
        <dbReference type="EMBL" id="MFB9909056.1"/>
    </source>
</evidence>
<dbReference type="EMBL" id="JBHLZU010000032">
    <property type="protein sequence ID" value="MFB9909056.1"/>
    <property type="molecule type" value="Genomic_DNA"/>
</dbReference>
<proteinExistence type="predicted"/>
<sequence>MNGDSARVLLTGASGVIGSRLLPVLAARHRVTALTRQRAVPEAVRCVAADVRVPGLGLDHDTWRRLREETDIVVHCAGVSGFTLSNLDMFKEINVWGTRNVLDLAAEAAVPVVMMSSTSAAQDYTDDDPTSRALRAYADSKRRAEQLAAACPEPVAMIRTALLLVGSNDGAADPRQQFPPVLLEALLRGRVRRLPVTSGHWFDAIRVETLVRYTAAVVEAMLDVPGAVPSLHWATAGPARLTMADVMAACSTVAAAAGLPFRHPELQPSAEPRRGLERLVQLGLFAPDAPPFPSTLGSVAGGPVPPQRSELLSALEANTSLVSQWLSAAVTR</sequence>
<dbReference type="Proteomes" id="UP001589693">
    <property type="component" value="Unassembled WGS sequence"/>
</dbReference>